<dbReference type="Gene3D" id="3.90.550.10">
    <property type="entry name" value="Spore Coat Polysaccharide Biosynthesis Protein SpsA, Chain A"/>
    <property type="match status" value="1"/>
</dbReference>
<feature type="domain" description="Glycosyltransferase 2-like" evidence="1">
    <location>
        <begin position="27"/>
        <end position="148"/>
    </location>
</feature>
<dbReference type="InterPro" id="IPR050834">
    <property type="entry name" value="Glycosyltransf_2"/>
</dbReference>
<sequence length="346" mass="37652">MRWLDPRFRPLGARAGRRRRRVTPELCVVVASHDRPLRLRWLLNALADQTLAHERWELVVAHDSAGPETAVLLAGHPLARAGVLRTLTFAPGAGPAEKRNAAWRASAAPTVVFTDDDCRPPAEWLAQTLAAVRARPGAIVQGATRPDPDELALVAVAGWRSQEIAPPVTWAQTCNIAYPRDALEAVDGFDDTLPEAAGEDTDLALRARATGVPYTGAPAMLTFHCIEVPGLPARVRDSQRWRHMAAVVARHPSLRRNFPLRVFWKRRHALLGPALLGLGLGVTRPRRNVLALALVVPWARLAAPSYGPGARGRLRALSELPVNALVDCAEVAALVRGSIHHRSPLL</sequence>
<dbReference type="InterPro" id="IPR001173">
    <property type="entry name" value="Glyco_trans_2-like"/>
</dbReference>
<dbReference type="EMBL" id="CADCVR010000001">
    <property type="protein sequence ID" value="CAA9470247.1"/>
    <property type="molecule type" value="Genomic_DNA"/>
</dbReference>
<reference evidence="2" key="1">
    <citation type="submission" date="2020-02" db="EMBL/GenBank/DDBJ databases">
        <authorList>
            <person name="Meier V. D."/>
        </authorList>
    </citation>
    <scope>NUCLEOTIDE SEQUENCE</scope>
    <source>
        <strain evidence="2">AVDCRST_MAG53</strain>
    </source>
</reference>
<dbReference type="PANTHER" id="PTHR43685:SF3">
    <property type="entry name" value="SLR2126 PROTEIN"/>
    <property type="match status" value="1"/>
</dbReference>
<evidence type="ECO:0000259" key="1">
    <source>
        <dbReference type="Pfam" id="PF00535"/>
    </source>
</evidence>
<protein>
    <recommendedName>
        <fullName evidence="1">Glycosyltransferase 2-like domain-containing protein</fullName>
    </recommendedName>
</protein>
<organism evidence="2">
    <name type="scientific">uncultured Solirubrobacteraceae bacterium</name>
    <dbReference type="NCBI Taxonomy" id="1162706"/>
    <lineage>
        <taxon>Bacteria</taxon>
        <taxon>Bacillati</taxon>
        <taxon>Actinomycetota</taxon>
        <taxon>Thermoleophilia</taxon>
        <taxon>Solirubrobacterales</taxon>
        <taxon>Solirubrobacteraceae</taxon>
        <taxon>environmental samples</taxon>
    </lineage>
</organism>
<name>A0A6J4RJ17_9ACTN</name>
<dbReference type="SUPFAM" id="SSF53448">
    <property type="entry name" value="Nucleotide-diphospho-sugar transferases"/>
    <property type="match status" value="1"/>
</dbReference>
<dbReference type="Pfam" id="PF00535">
    <property type="entry name" value="Glycos_transf_2"/>
    <property type="match status" value="1"/>
</dbReference>
<dbReference type="InterPro" id="IPR029044">
    <property type="entry name" value="Nucleotide-diphossugar_trans"/>
</dbReference>
<proteinExistence type="predicted"/>
<dbReference type="CDD" id="cd00761">
    <property type="entry name" value="Glyco_tranf_GTA_type"/>
    <property type="match status" value="1"/>
</dbReference>
<dbReference type="AlphaFoldDB" id="A0A6J4RJ17"/>
<evidence type="ECO:0000313" key="2">
    <source>
        <dbReference type="EMBL" id="CAA9470247.1"/>
    </source>
</evidence>
<gene>
    <name evidence="2" type="ORF">AVDCRST_MAG53-1224</name>
</gene>
<dbReference type="PANTHER" id="PTHR43685">
    <property type="entry name" value="GLYCOSYLTRANSFERASE"/>
    <property type="match status" value="1"/>
</dbReference>
<accession>A0A6J4RJ17</accession>